<proteinExistence type="predicted"/>
<name>A0A2A6CIB0_PRIPA</name>
<evidence type="ECO:0000313" key="2">
    <source>
        <dbReference type="Proteomes" id="UP000005239"/>
    </source>
</evidence>
<organism evidence="1 2">
    <name type="scientific">Pristionchus pacificus</name>
    <name type="common">Parasitic nematode worm</name>
    <dbReference type="NCBI Taxonomy" id="54126"/>
    <lineage>
        <taxon>Eukaryota</taxon>
        <taxon>Metazoa</taxon>
        <taxon>Ecdysozoa</taxon>
        <taxon>Nematoda</taxon>
        <taxon>Chromadorea</taxon>
        <taxon>Rhabditida</taxon>
        <taxon>Rhabditina</taxon>
        <taxon>Diplogasteromorpha</taxon>
        <taxon>Diplogasteroidea</taxon>
        <taxon>Neodiplogasteridae</taxon>
        <taxon>Pristionchus</taxon>
    </lineage>
</organism>
<accession>A0A8R1YSA8</accession>
<dbReference type="EnsemblMetazoa" id="PPA38034.1">
    <property type="protein sequence ID" value="PPA38034.1"/>
    <property type="gene ID" value="WBGene00276403"/>
</dbReference>
<dbReference type="AlphaFoldDB" id="A0A2A6CIB0"/>
<protein>
    <submittedName>
        <fullName evidence="1">Uncharacterized protein</fullName>
    </submittedName>
</protein>
<sequence>DPDASETACDYGPEVNEMLVFSFKAAGHNRSIIDLRSLIAEEEKYLQVLKNAYFKARKKRDKDSIMAEIRKILRQIDLLGKALAEKVEGRKAVVLISKQSSI</sequence>
<reference evidence="1" key="2">
    <citation type="submission" date="2022-06" db="UniProtKB">
        <authorList>
            <consortium name="EnsemblMetazoa"/>
        </authorList>
    </citation>
    <scope>IDENTIFICATION</scope>
    <source>
        <strain evidence="1">PS312</strain>
    </source>
</reference>
<evidence type="ECO:0000313" key="1">
    <source>
        <dbReference type="EnsemblMetazoa" id="PPA38034.1"/>
    </source>
</evidence>
<accession>A0A2A6CIB0</accession>
<reference evidence="2" key="1">
    <citation type="journal article" date="2008" name="Nat. Genet.">
        <title>The Pristionchus pacificus genome provides a unique perspective on nematode lifestyle and parasitism.</title>
        <authorList>
            <person name="Dieterich C."/>
            <person name="Clifton S.W."/>
            <person name="Schuster L.N."/>
            <person name="Chinwalla A."/>
            <person name="Delehaunty K."/>
            <person name="Dinkelacker I."/>
            <person name="Fulton L."/>
            <person name="Fulton R."/>
            <person name="Godfrey J."/>
            <person name="Minx P."/>
            <person name="Mitreva M."/>
            <person name="Roeseler W."/>
            <person name="Tian H."/>
            <person name="Witte H."/>
            <person name="Yang S.P."/>
            <person name="Wilson R.K."/>
            <person name="Sommer R.J."/>
        </authorList>
    </citation>
    <scope>NUCLEOTIDE SEQUENCE [LARGE SCALE GENOMIC DNA]</scope>
    <source>
        <strain evidence="2">PS312</strain>
    </source>
</reference>
<dbReference type="Proteomes" id="UP000005239">
    <property type="component" value="Unassembled WGS sequence"/>
</dbReference>
<keyword evidence="2" id="KW-1185">Reference proteome</keyword>
<gene>
    <name evidence="1" type="primary">WBGene00276403</name>
</gene>